<dbReference type="PANTHER" id="PTHR37691">
    <property type="entry name" value="BLR3518 PROTEIN"/>
    <property type="match status" value="1"/>
</dbReference>
<gene>
    <name evidence="2" type="ORF">FSB73_11020</name>
</gene>
<dbReference type="InterPro" id="IPR003787">
    <property type="entry name" value="Sulphur_relay_DsrE/F-like"/>
</dbReference>
<dbReference type="OrthoDB" id="678766at2"/>
<dbReference type="KEGG" id="agi:FSB73_11020"/>
<proteinExistence type="predicted"/>
<dbReference type="EMBL" id="CP042434">
    <property type="protein sequence ID" value="QEC72123.1"/>
    <property type="molecule type" value="Genomic_DNA"/>
</dbReference>
<organism evidence="2 3">
    <name type="scientific">Arachidicoccus ginsenosidivorans</name>
    <dbReference type="NCBI Taxonomy" id="496057"/>
    <lineage>
        <taxon>Bacteria</taxon>
        <taxon>Pseudomonadati</taxon>
        <taxon>Bacteroidota</taxon>
        <taxon>Chitinophagia</taxon>
        <taxon>Chitinophagales</taxon>
        <taxon>Chitinophagaceae</taxon>
        <taxon>Arachidicoccus</taxon>
    </lineage>
</organism>
<sequence>MKKLSTISRTLFTVLILSATLQASNAQAISKKLQQNRDFTGAVAQKDAYKAIYMIDVNDPYVINKTLRNISNALKDPRLKGKLEVELVAFSDGVATYLKTSPYESQLKTLIEKGVIVVQCANTLKEKNMSRDQIFDFVGLVPSGNGELILRQAEGWSVIKP</sequence>
<dbReference type="Gene3D" id="3.40.1260.10">
    <property type="entry name" value="DsrEFH-like"/>
    <property type="match status" value="1"/>
</dbReference>
<reference evidence="2 3" key="1">
    <citation type="journal article" date="2017" name="Int. J. Syst. Evol. Microbiol.">
        <title>Arachidicoccus ginsenosidivorans sp. nov., with ginsenoside-converting activity isolated from ginseng cultivating soil.</title>
        <authorList>
            <person name="Siddiqi M.Z."/>
            <person name="Aslam Z."/>
            <person name="Im W.T."/>
        </authorList>
    </citation>
    <scope>NUCLEOTIDE SEQUENCE [LARGE SCALE GENOMIC DNA]</scope>
    <source>
        <strain evidence="2 3">Gsoil 809</strain>
    </source>
</reference>
<dbReference type="Proteomes" id="UP000321291">
    <property type="component" value="Chromosome"/>
</dbReference>
<evidence type="ECO:0000256" key="1">
    <source>
        <dbReference type="SAM" id="SignalP"/>
    </source>
</evidence>
<feature type="signal peptide" evidence="1">
    <location>
        <begin position="1"/>
        <end position="28"/>
    </location>
</feature>
<keyword evidence="3" id="KW-1185">Reference proteome</keyword>
<feature type="chain" id="PRO_5023151630" evidence="1">
    <location>
        <begin position="29"/>
        <end position="161"/>
    </location>
</feature>
<name>A0A5B8VLP0_9BACT</name>
<evidence type="ECO:0000313" key="2">
    <source>
        <dbReference type="EMBL" id="QEC72123.1"/>
    </source>
</evidence>
<evidence type="ECO:0000313" key="3">
    <source>
        <dbReference type="Proteomes" id="UP000321291"/>
    </source>
</evidence>
<dbReference type="AlphaFoldDB" id="A0A5B8VLP0"/>
<dbReference type="SUPFAM" id="SSF75169">
    <property type="entry name" value="DsrEFH-like"/>
    <property type="match status" value="1"/>
</dbReference>
<dbReference type="InterPro" id="IPR027396">
    <property type="entry name" value="DsrEFH-like"/>
</dbReference>
<dbReference type="Pfam" id="PF02635">
    <property type="entry name" value="DsrE"/>
    <property type="match status" value="1"/>
</dbReference>
<dbReference type="RefSeq" id="WP_146781862.1">
    <property type="nucleotide sequence ID" value="NZ_CP042434.1"/>
</dbReference>
<accession>A0A5B8VLP0</accession>
<keyword evidence="1" id="KW-0732">Signal</keyword>
<dbReference type="PANTHER" id="PTHR37691:SF1">
    <property type="entry name" value="BLR3518 PROTEIN"/>
    <property type="match status" value="1"/>
</dbReference>
<protein>
    <submittedName>
        <fullName evidence="2">Uncharacterized protein</fullName>
    </submittedName>
</protein>